<feature type="compositionally biased region" description="Basic residues" evidence="2">
    <location>
        <begin position="525"/>
        <end position="535"/>
    </location>
</feature>
<dbReference type="InterPro" id="IPR043502">
    <property type="entry name" value="DNA/RNA_pol_sf"/>
</dbReference>
<feature type="coiled-coil region" evidence="1">
    <location>
        <begin position="769"/>
        <end position="826"/>
    </location>
</feature>
<feature type="compositionally biased region" description="Basic and acidic residues" evidence="2">
    <location>
        <begin position="1055"/>
        <end position="1094"/>
    </location>
</feature>
<feature type="compositionally biased region" description="Basic and acidic residues" evidence="2">
    <location>
        <begin position="1361"/>
        <end position="1372"/>
    </location>
</feature>
<sequence>VDTVFVSQTAGLEPDTCQECGLEQPSLIGSVCYSCGRKGEIKSTPLQGCKCRAKTPRKARESRKGYGVFATFAVGLAALTAAYAFDPSQYESKSWSRAGASFSSLRREESRARTSFSNPRREEVWATFPGGWVRTHPEAREKLFEFSEEASAPLTLNVDQLDSRRVTTGQFLDGESLFWEDSWREGDPWVFKGRPWVGETRFYAVGHGSEGSWRSTMTEPVFHIVEAPGGIDKMAEETPTERYYDALRRSLEKRFPKANQFLLDHLISLEAFLDKSIVFGFSYGVAKAEICKEGGKLLGHIVGRNGSEPDPERAKAVMDFAPLREKLHIQQFLGCSNWLRMYLPAEYGVCSKILTGYQRPDATFPPEGLGYGSTEGCKAVRAIKRMLAKSISLAMIDEASAISGACPLEQVADASGFAVGGTVVQMTRDHTRLKVLLTHSKSLTPPQQAWPPLVQEAFAQLEDEVSPPEQGGTAGGARGSRPCCGMSREVAGEEEGVTLLEAIRDGRVPTPEEMTFPRWQAWRRAAGRRPTRRRDGRGLPTGEEVALWRSVMDELYGEGRAAELDEGDEEEEEERPSASASPSVASREVALVNSPRPSSVGTGGVSVVSLRAKLQALYDPSAEEFGAYLMRMGRIISALQALDAAVPPGLLETVTRKAEFMIELYGEHGGLDKVRAVRFLRDKFVAYAQDETLDPRERDSSIAAIGELIEQLGGKPSSSPGKVYSTPSGAEEATVPVARGPVSGLRDVGRGQRPAPGPAPSSGPEQDGDFSLRAKLAALEMELEAMKREKAESEAGSALGSEQGLAAALAQQKAALEAQTKVLQEALGRGGGNQSVTAVKTDLHWPTLTDERSDFKDVTLFYEEFEDVCALANSCRGMNAREKLLALRARCRGSRLKTYQNLYRSAWKSGEVLADPEAVYERIKSKHLMFSESREEREIRVDAEHVALMKGKLTGHQFEPLFEASVAELEAVGLGKTQRELFLSYLRKVGTSLQREIRSDKRLWGHEDKLRGPQTWEEAHRVVLEYEQREATNKATANAVFTTTGEATRLAADLAKKEKAEKAKRDKANKEANKGKGRGDQDERRILKMSKEADPVNANANLTLRKKLNMAKKKQQAKKNNGKKGKAAEEEEQKKVNQSGAAGSKDGSKKKKPTKKNAQKKNDGGDGSTNPRGSDDANNQANRMTKDAKARVMIRDLDWSTKASNLVERVSNLNADAADLIQEVRVTRTWLQEMPCPSAETILFGFSWCQQCASDTTEREPVTTKPFAKATNKAVRPSTTRLLEEQQQPKKVAAPSSAPPRVEEEDGGEAAPRRTEVKVEQPDNTSGPLQNVTTKPESEQKDEEYEDVVLDDEAHEAEEEGHEKKETEQEEKQENEEEYFLPEATSASFARVAVDPVPGHHQVYAQPTPHRDEGHDDTQPIPSAHDEGHHEEGVPTSPAGGLVEADDDEVERFHEADELPEEKAELGLMKEEEKETDEGFEGGEATPWKRRTDKRDRHKKKAAAAGARAKSAAGSSSQPASGDVSGSRKPSSAAEHDADEEKAKEPT</sequence>
<dbReference type="SUPFAM" id="SSF56672">
    <property type="entry name" value="DNA/RNA polymerases"/>
    <property type="match status" value="1"/>
</dbReference>
<dbReference type="Proteomes" id="UP001642484">
    <property type="component" value="Unassembled WGS sequence"/>
</dbReference>
<feature type="region of interest" description="Disordered" evidence="2">
    <location>
        <begin position="464"/>
        <end position="483"/>
    </location>
</feature>
<keyword evidence="3" id="KW-0812">Transmembrane</keyword>
<feature type="compositionally biased region" description="Low complexity" evidence="2">
    <location>
        <begin position="1503"/>
        <end position="1521"/>
    </location>
</feature>
<feature type="compositionally biased region" description="Basic and acidic residues" evidence="2">
    <location>
        <begin position="1311"/>
        <end position="1321"/>
    </location>
</feature>
<feature type="compositionally biased region" description="Basic and acidic residues" evidence="2">
    <location>
        <begin position="1534"/>
        <end position="1547"/>
    </location>
</feature>
<feature type="compositionally biased region" description="Acidic residues" evidence="2">
    <location>
        <begin position="564"/>
        <end position="574"/>
    </location>
</feature>
<feature type="compositionally biased region" description="Basic and acidic residues" evidence="2">
    <location>
        <begin position="1409"/>
        <end position="1433"/>
    </location>
</feature>
<dbReference type="InterPro" id="IPR051320">
    <property type="entry name" value="Viral_Replic_Matur_Polypro"/>
</dbReference>
<protein>
    <submittedName>
        <fullName evidence="4">Uncharacterized protein</fullName>
    </submittedName>
</protein>
<evidence type="ECO:0000256" key="2">
    <source>
        <dbReference type="SAM" id="MobiDB-lite"/>
    </source>
</evidence>
<gene>
    <name evidence="4" type="ORF">CCMP2556_LOCUS32744</name>
</gene>
<feature type="compositionally biased region" description="Acidic residues" evidence="2">
    <location>
        <begin position="1340"/>
        <end position="1360"/>
    </location>
</feature>
<feature type="region of interest" description="Disordered" evidence="2">
    <location>
        <begin position="712"/>
        <end position="769"/>
    </location>
</feature>
<feature type="transmembrane region" description="Helical" evidence="3">
    <location>
        <begin position="66"/>
        <end position="85"/>
    </location>
</feature>
<feature type="compositionally biased region" description="Basic residues" evidence="2">
    <location>
        <begin position="1148"/>
        <end position="1159"/>
    </location>
</feature>
<feature type="compositionally biased region" description="Basic residues" evidence="2">
    <location>
        <begin position="1104"/>
        <end position="1125"/>
    </location>
</feature>
<feature type="region of interest" description="Disordered" evidence="2">
    <location>
        <begin position="518"/>
        <end position="539"/>
    </location>
</feature>
<feature type="region of interest" description="Disordered" evidence="2">
    <location>
        <begin position="1055"/>
        <end position="1189"/>
    </location>
</feature>
<proteinExistence type="predicted"/>
<feature type="compositionally biased region" description="Basic and acidic residues" evidence="2">
    <location>
        <begin position="1126"/>
        <end position="1135"/>
    </location>
</feature>
<reference evidence="4 5" key="1">
    <citation type="submission" date="2024-02" db="EMBL/GenBank/DDBJ databases">
        <authorList>
            <person name="Chen Y."/>
            <person name="Shah S."/>
            <person name="Dougan E. K."/>
            <person name="Thang M."/>
            <person name="Chan C."/>
        </authorList>
    </citation>
    <scope>NUCLEOTIDE SEQUENCE [LARGE SCALE GENOMIC DNA]</scope>
</reference>
<name>A0ABP0NSQ9_9DINO</name>
<dbReference type="EMBL" id="CAXAMN010022137">
    <property type="protein sequence ID" value="CAK9066631.1"/>
    <property type="molecule type" value="Genomic_DNA"/>
</dbReference>
<comment type="caution">
    <text evidence="4">The sequence shown here is derived from an EMBL/GenBank/DDBJ whole genome shotgun (WGS) entry which is preliminary data.</text>
</comment>
<feature type="non-terminal residue" evidence="4">
    <location>
        <position position="1"/>
    </location>
</feature>
<evidence type="ECO:0000313" key="4">
    <source>
        <dbReference type="EMBL" id="CAK9066631.1"/>
    </source>
</evidence>
<feature type="region of interest" description="Disordered" evidence="2">
    <location>
        <begin position="562"/>
        <end position="604"/>
    </location>
</feature>
<feature type="compositionally biased region" description="Polar residues" evidence="2">
    <location>
        <begin position="1322"/>
        <end position="1335"/>
    </location>
</feature>
<feature type="region of interest" description="Disordered" evidence="2">
    <location>
        <begin position="1257"/>
        <end position="1382"/>
    </location>
</feature>
<evidence type="ECO:0000256" key="3">
    <source>
        <dbReference type="SAM" id="Phobius"/>
    </source>
</evidence>
<organism evidence="4 5">
    <name type="scientific">Durusdinium trenchii</name>
    <dbReference type="NCBI Taxonomy" id="1381693"/>
    <lineage>
        <taxon>Eukaryota</taxon>
        <taxon>Sar</taxon>
        <taxon>Alveolata</taxon>
        <taxon>Dinophyceae</taxon>
        <taxon>Suessiales</taxon>
        <taxon>Symbiodiniaceae</taxon>
        <taxon>Durusdinium</taxon>
    </lineage>
</organism>
<evidence type="ECO:0000313" key="5">
    <source>
        <dbReference type="Proteomes" id="UP001642484"/>
    </source>
</evidence>
<evidence type="ECO:0000256" key="1">
    <source>
        <dbReference type="SAM" id="Coils"/>
    </source>
</evidence>
<keyword evidence="1" id="KW-0175">Coiled coil</keyword>
<keyword evidence="3" id="KW-0472">Membrane</keyword>
<keyword evidence="3" id="KW-1133">Transmembrane helix</keyword>
<feature type="compositionally biased region" description="Polar residues" evidence="2">
    <location>
        <begin position="1168"/>
        <end position="1183"/>
    </location>
</feature>
<feature type="compositionally biased region" description="Basic and acidic residues" evidence="2">
    <location>
        <begin position="1451"/>
        <end position="1473"/>
    </location>
</feature>
<keyword evidence="5" id="KW-1185">Reference proteome</keyword>
<dbReference type="PANTHER" id="PTHR33064:SF37">
    <property type="entry name" value="RIBONUCLEASE H"/>
    <property type="match status" value="1"/>
</dbReference>
<accession>A0ABP0NSQ9</accession>
<feature type="region of interest" description="Disordered" evidence="2">
    <location>
        <begin position="1396"/>
        <end position="1547"/>
    </location>
</feature>
<feature type="compositionally biased region" description="Low complexity" evidence="2">
    <location>
        <begin position="577"/>
        <end position="590"/>
    </location>
</feature>
<dbReference type="PANTHER" id="PTHR33064">
    <property type="entry name" value="POL PROTEIN"/>
    <property type="match status" value="1"/>
</dbReference>
<feature type="compositionally biased region" description="Basic residues" evidence="2">
    <location>
        <begin position="1488"/>
        <end position="1502"/>
    </location>
</feature>
<feature type="compositionally biased region" description="Low complexity" evidence="2">
    <location>
        <begin position="1136"/>
        <end position="1145"/>
    </location>
</feature>
<feature type="compositionally biased region" description="Polar residues" evidence="2">
    <location>
        <begin position="716"/>
        <end position="728"/>
    </location>
</feature>